<feature type="binding site" description="axial binding residue" evidence="14">
    <location>
        <position position="456"/>
    </location>
    <ligand>
        <name>heme</name>
        <dbReference type="ChEBI" id="CHEBI:30413"/>
    </ligand>
    <ligandPart>
        <name>Fe</name>
        <dbReference type="ChEBI" id="CHEBI:18248"/>
    </ligandPart>
</feature>
<dbReference type="GO" id="GO:0016705">
    <property type="term" value="F:oxidoreductase activity, acting on paired donors, with incorporation or reduction of molecular oxygen"/>
    <property type="evidence" value="ECO:0007669"/>
    <property type="project" value="InterPro"/>
</dbReference>
<dbReference type="Pfam" id="PF00067">
    <property type="entry name" value="p450"/>
    <property type="match status" value="1"/>
</dbReference>
<dbReference type="PANTHER" id="PTHR24292">
    <property type="entry name" value="CYTOCHROME P450"/>
    <property type="match status" value="1"/>
</dbReference>
<dbReference type="Gene3D" id="1.10.630.10">
    <property type="entry name" value="Cytochrome P450"/>
    <property type="match status" value="1"/>
</dbReference>
<organism evidence="17 18">
    <name type="scientific">Parthenolecanium corni</name>
    <dbReference type="NCBI Taxonomy" id="536013"/>
    <lineage>
        <taxon>Eukaryota</taxon>
        <taxon>Metazoa</taxon>
        <taxon>Ecdysozoa</taxon>
        <taxon>Arthropoda</taxon>
        <taxon>Hexapoda</taxon>
        <taxon>Insecta</taxon>
        <taxon>Pterygota</taxon>
        <taxon>Neoptera</taxon>
        <taxon>Paraneoptera</taxon>
        <taxon>Hemiptera</taxon>
        <taxon>Sternorrhyncha</taxon>
        <taxon>Coccoidea</taxon>
        <taxon>Coccidae</taxon>
        <taxon>Parthenolecanium</taxon>
    </lineage>
</organism>
<evidence type="ECO:0000256" key="4">
    <source>
        <dbReference type="ARBA" id="ARBA00004406"/>
    </source>
</evidence>
<evidence type="ECO:0000256" key="2">
    <source>
        <dbReference type="ARBA" id="ARBA00003690"/>
    </source>
</evidence>
<evidence type="ECO:0000256" key="15">
    <source>
        <dbReference type="RuleBase" id="RU000461"/>
    </source>
</evidence>
<comment type="similarity">
    <text evidence="5 15">Belongs to the cytochrome P450 family.</text>
</comment>
<keyword evidence="16" id="KW-0812">Transmembrane</keyword>
<evidence type="ECO:0000256" key="5">
    <source>
        <dbReference type="ARBA" id="ARBA00010617"/>
    </source>
</evidence>
<evidence type="ECO:0000256" key="16">
    <source>
        <dbReference type="SAM" id="Phobius"/>
    </source>
</evidence>
<evidence type="ECO:0000256" key="13">
    <source>
        <dbReference type="ARBA" id="ARBA00023136"/>
    </source>
</evidence>
<evidence type="ECO:0000256" key="10">
    <source>
        <dbReference type="ARBA" id="ARBA00023002"/>
    </source>
</evidence>
<dbReference type="GO" id="GO:0005506">
    <property type="term" value="F:iron ion binding"/>
    <property type="evidence" value="ECO:0007669"/>
    <property type="project" value="InterPro"/>
</dbReference>
<keyword evidence="18" id="KW-1185">Reference proteome</keyword>
<dbReference type="InterPro" id="IPR017972">
    <property type="entry name" value="Cyt_P450_CS"/>
</dbReference>
<dbReference type="PROSITE" id="PS51257">
    <property type="entry name" value="PROKAR_LIPOPROTEIN"/>
    <property type="match status" value="1"/>
</dbReference>
<keyword evidence="12 15" id="KW-0503">Monooxygenase</keyword>
<comment type="cofactor">
    <cofactor evidence="1 14">
        <name>heme</name>
        <dbReference type="ChEBI" id="CHEBI:30413"/>
    </cofactor>
</comment>
<dbReference type="InterPro" id="IPR050476">
    <property type="entry name" value="Insect_CytP450_Detox"/>
</dbReference>
<evidence type="ECO:0000313" key="18">
    <source>
        <dbReference type="Proteomes" id="UP001367676"/>
    </source>
</evidence>
<evidence type="ECO:0000256" key="3">
    <source>
        <dbReference type="ARBA" id="ARBA00004174"/>
    </source>
</evidence>
<keyword evidence="6 14" id="KW-0349">Heme</keyword>
<dbReference type="InterPro" id="IPR036396">
    <property type="entry name" value="Cyt_P450_sf"/>
</dbReference>
<dbReference type="GO" id="GO:0020037">
    <property type="term" value="F:heme binding"/>
    <property type="evidence" value="ECO:0007669"/>
    <property type="project" value="InterPro"/>
</dbReference>
<keyword evidence="8" id="KW-0256">Endoplasmic reticulum</keyword>
<dbReference type="AlphaFoldDB" id="A0AAN9TXG9"/>
<sequence length="527" mass="61817">MLKDMLLSVYALVACVIVLFWLYSRSTFDYWRKRNVFFFKPLPYIGNFAPILLVRLSMHEFFDKMYRQLDNLPYGGFFEMRTPVLLVKDPELITHILTTDFKHFTDRGFDFLYPNRKLNPINVNIFNAAGQRWKMLRQKMTPIFTTGKLKTMQEQLICCTSMLFDHLEATGEDVNLKDAFDRFAIDVIGMCAFGLECNSTKSNDQFRDMGYELFKPSFRKSLPWLCRTISTKLLEWFNLPDFPNYVTNFYSNLLLDTVLYRRQNNVVRNDFLQLLMDLQNDAVDPKYAPDGNKSNLTSDSFDEIDIVANAFLIFAGGFESTAITLSFCVYELAVNKNIQEKLRDEVLQVRAKYDDKKSYECYQGMTYMEQVILETTRKYPPFPVLYRKCEDDYIMPKTGLKLQRGDKINIPAWSVHHDWKYYPNPELFDPDRFTPEKKESRPAGTFLSFGEGPRFCMGKRFVIFEIKIVLSELLLKYDFVPSCKTEMPVVMMKAPFSTVAEDGPWIKLINRSNLIYEESYQDNVQSK</sequence>
<dbReference type="EMBL" id="JBBCAQ010000003">
    <property type="protein sequence ID" value="KAK7604765.1"/>
    <property type="molecule type" value="Genomic_DNA"/>
</dbReference>
<dbReference type="Proteomes" id="UP001367676">
    <property type="component" value="Unassembled WGS sequence"/>
</dbReference>
<evidence type="ECO:0000256" key="11">
    <source>
        <dbReference type="ARBA" id="ARBA00023004"/>
    </source>
</evidence>
<keyword evidence="9" id="KW-0492">Microsome</keyword>
<name>A0AAN9TXG9_9HEMI</name>
<evidence type="ECO:0000256" key="1">
    <source>
        <dbReference type="ARBA" id="ARBA00001971"/>
    </source>
</evidence>
<feature type="transmembrane region" description="Helical" evidence="16">
    <location>
        <begin position="6"/>
        <end position="24"/>
    </location>
</feature>
<accession>A0AAN9TXG9</accession>
<comment type="function">
    <text evidence="2">May be involved in the metabolism of insect hormones and in the breakdown of synthetic insecticides.</text>
</comment>
<dbReference type="PRINTS" id="PR00385">
    <property type="entry name" value="P450"/>
</dbReference>
<dbReference type="FunFam" id="1.10.630.10:FF:000042">
    <property type="entry name" value="Cytochrome P450"/>
    <property type="match status" value="1"/>
</dbReference>
<evidence type="ECO:0000256" key="8">
    <source>
        <dbReference type="ARBA" id="ARBA00022824"/>
    </source>
</evidence>
<evidence type="ECO:0000256" key="14">
    <source>
        <dbReference type="PIRSR" id="PIRSR602401-1"/>
    </source>
</evidence>
<dbReference type="CDD" id="cd11056">
    <property type="entry name" value="CYP6-like"/>
    <property type="match status" value="1"/>
</dbReference>
<dbReference type="GO" id="GO:0004497">
    <property type="term" value="F:monooxygenase activity"/>
    <property type="evidence" value="ECO:0007669"/>
    <property type="project" value="UniProtKB-KW"/>
</dbReference>
<evidence type="ECO:0000256" key="6">
    <source>
        <dbReference type="ARBA" id="ARBA00022617"/>
    </source>
</evidence>
<evidence type="ECO:0000313" key="17">
    <source>
        <dbReference type="EMBL" id="KAK7604765.1"/>
    </source>
</evidence>
<reference evidence="17 18" key="1">
    <citation type="submission" date="2024-03" db="EMBL/GenBank/DDBJ databases">
        <title>Adaptation during the transition from Ophiocordyceps entomopathogen to insect associate is accompanied by gene loss and intensified selection.</title>
        <authorList>
            <person name="Ward C.M."/>
            <person name="Onetto C.A."/>
            <person name="Borneman A.R."/>
        </authorList>
    </citation>
    <scope>NUCLEOTIDE SEQUENCE [LARGE SCALE GENOMIC DNA]</scope>
    <source>
        <strain evidence="17">AWRI1</strain>
        <tissue evidence="17">Single Adult Female</tissue>
    </source>
</reference>
<comment type="subcellular location">
    <subcellularLocation>
        <location evidence="4">Endoplasmic reticulum membrane</location>
        <topology evidence="4">Peripheral membrane protein</topology>
    </subcellularLocation>
    <subcellularLocation>
        <location evidence="3">Microsome membrane</location>
        <topology evidence="3">Peripheral membrane protein</topology>
    </subcellularLocation>
</comment>
<evidence type="ECO:0000256" key="12">
    <source>
        <dbReference type="ARBA" id="ARBA00023033"/>
    </source>
</evidence>
<dbReference type="GO" id="GO:0005789">
    <property type="term" value="C:endoplasmic reticulum membrane"/>
    <property type="evidence" value="ECO:0007669"/>
    <property type="project" value="UniProtKB-SubCell"/>
</dbReference>
<keyword evidence="16" id="KW-1133">Transmembrane helix</keyword>
<evidence type="ECO:0000256" key="7">
    <source>
        <dbReference type="ARBA" id="ARBA00022723"/>
    </source>
</evidence>
<dbReference type="PROSITE" id="PS00086">
    <property type="entry name" value="CYTOCHROME_P450"/>
    <property type="match status" value="1"/>
</dbReference>
<comment type="caution">
    <text evidence="17">The sequence shown here is derived from an EMBL/GenBank/DDBJ whole genome shotgun (WGS) entry which is preliminary data.</text>
</comment>
<gene>
    <name evidence="17" type="ORF">V9T40_005951</name>
</gene>
<dbReference type="PANTHER" id="PTHR24292:SF84">
    <property type="entry name" value="CYTOCHROME P450 28A5-RELATED"/>
    <property type="match status" value="1"/>
</dbReference>
<keyword evidence="7 14" id="KW-0479">Metal-binding</keyword>
<feature type="transmembrane region" description="Helical" evidence="16">
    <location>
        <begin position="36"/>
        <end position="58"/>
    </location>
</feature>
<protein>
    <recommendedName>
        <fullName evidence="19">Cytochrome P450</fullName>
    </recommendedName>
</protein>
<dbReference type="SUPFAM" id="SSF48264">
    <property type="entry name" value="Cytochrome P450"/>
    <property type="match status" value="1"/>
</dbReference>
<evidence type="ECO:0008006" key="19">
    <source>
        <dbReference type="Google" id="ProtNLM"/>
    </source>
</evidence>
<dbReference type="InterPro" id="IPR001128">
    <property type="entry name" value="Cyt_P450"/>
</dbReference>
<proteinExistence type="inferred from homology"/>
<keyword evidence="10 15" id="KW-0560">Oxidoreductase</keyword>
<keyword evidence="13 16" id="KW-0472">Membrane</keyword>
<dbReference type="InterPro" id="IPR002401">
    <property type="entry name" value="Cyt_P450_E_grp-I"/>
</dbReference>
<evidence type="ECO:0000256" key="9">
    <source>
        <dbReference type="ARBA" id="ARBA00022848"/>
    </source>
</evidence>
<dbReference type="PRINTS" id="PR00463">
    <property type="entry name" value="EP450I"/>
</dbReference>
<keyword evidence="11 14" id="KW-0408">Iron</keyword>